<accession>A0A1C6UZC3</accession>
<dbReference type="Gene3D" id="2.60.120.330">
    <property type="entry name" value="B-lactam Antibiotic, Isopenicillin N Synthase, Chain"/>
    <property type="match status" value="1"/>
</dbReference>
<feature type="domain" description="Aspartyl/asparaginy/proline hydroxylase" evidence="1">
    <location>
        <begin position="71"/>
        <end position="179"/>
    </location>
</feature>
<evidence type="ECO:0000313" key="3">
    <source>
        <dbReference type="EMBL" id="WSA35097.1"/>
    </source>
</evidence>
<dbReference type="GO" id="GO:0016706">
    <property type="term" value="F:2-oxoglutarate-dependent dioxygenase activity"/>
    <property type="evidence" value="ECO:0007669"/>
    <property type="project" value="InterPro"/>
</dbReference>
<protein>
    <submittedName>
        <fullName evidence="2 3">Aspartyl/Asparaginyl beta-hydroxylase</fullName>
    </submittedName>
</protein>
<dbReference type="InterPro" id="IPR037037">
    <property type="entry name" value="Pro_3_hydrox_C_sf"/>
</dbReference>
<name>A0A1C6UZC3_9ACTN</name>
<dbReference type="Proteomes" id="UP001334804">
    <property type="component" value="Chromosome"/>
</dbReference>
<evidence type="ECO:0000259" key="1">
    <source>
        <dbReference type="Pfam" id="PF05118"/>
    </source>
</evidence>
<evidence type="ECO:0000313" key="5">
    <source>
        <dbReference type="Proteomes" id="UP001334804"/>
    </source>
</evidence>
<dbReference type="InterPro" id="IPR027443">
    <property type="entry name" value="IPNS-like_sf"/>
</dbReference>
<evidence type="ECO:0000313" key="4">
    <source>
        <dbReference type="Proteomes" id="UP000199343"/>
    </source>
</evidence>
<dbReference type="STRING" id="47871.GA0070608_2137"/>
<dbReference type="AlphaFoldDB" id="A0A1C6UZC3"/>
<dbReference type="EMBL" id="FMIC01000002">
    <property type="protein sequence ID" value="SCL59386.1"/>
    <property type="molecule type" value="Genomic_DNA"/>
</dbReference>
<organism evidence="2 4">
    <name type="scientific">Micromonospora peucetia</name>
    <dbReference type="NCBI Taxonomy" id="47871"/>
    <lineage>
        <taxon>Bacteria</taxon>
        <taxon>Bacillati</taxon>
        <taxon>Actinomycetota</taxon>
        <taxon>Actinomycetes</taxon>
        <taxon>Micromonosporales</taxon>
        <taxon>Micromonosporaceae</taxon>
        <taxon>Micromonospora</taxon>
    </lineage>
</organism>
<dbReference type="EMBL" id="CP109071">
    <property type="protein sequence ID" value="WSA35097.1"/>
    <property type="molecule type" value="Genomic_DNA"/>
</dbReference>
<reference evidence="3 5" key="2">
    <citation type="submission" date="2022-10" db="EMBL/GenBank/DDBJ databases">
        <title>The complete genomes of actinobacterial strains from the NBC collection.</title>
        <authorList>
            <person name="Joergensen T.S."/>
            <person name="Alvarez Arevalo M."/>
            <person name="Sterndorff E.B."/>
            <person name="Faurdal D."/>
            <person name="Vuksanovic O."/>
            <person name="Mourched A.-S."/>
            <person name="Charusanti P."/>
            <person name="Shaw S."/>
            <person name="Blin K."/>
            <person name="Weber T."/>
        </authorList>
    </citation>
    <scope>NUCLEOTIDE SEQUENCE [LARGE SCALE GENOMIC DNA]</scope>
    <source>
        <strain evidence="3 5">NBC 01809</strain>
    </source>
</reference>
<sequence>MTTVTNSIDTGILGTCGIDADSLATDLDTMATFPYTDKYSEFVCGAWKSGAVWNGTGRGLDAGLDPYEGPAVVTDLGQRLPYVRHLVGELFDLSRLKYGRLARLTPGSALVPHRDYLELDTNLIRIHLPLETHESCVSSHNTTLYHMNVGEIWFLDATQAHSAVSGWTKDRTHLVLDFQADSLAACFTGEVQSPSIPSTHQVARQPVDREELAAFERAGVLMDATNYRDFLKIAIKMLFTRDITPDEVFDLLEGAARHSPVAAQLDMIPPMRAYFLLRRES</sequence>
<dbReference type="Pfam" id="PF05118">
    <property type="entry name" value="Asp_Arg_Hydrox"/>
    <property type="match status" value="1"/>
</dbReference>
<dbReference type="OrthoDB" id="1441538at2"/>
<dbReference type="Gene3D" id="1.10.1720.10">
    <property type="entry name" value="L-proline 3-hydroxylase, C-terminal domain"/>
    <property type="match status" value="1"/>
</dbReference>
<keyword evidence="5" id="KW-1185">Reference proteome</keyword>
<dbReference type="RefSeq" id="WP_091625925.1">
    <property type="nucleotide sequence ID" value="NZ_CP109071.1"/>
</dbReference>
<gene>
    <name evidence="2" type="ORF">GA0070608_2137</name>
    <name evidence="3" type="ORF">OIE14_14150</name>
</gene>
<evidence type="ECO:0000313" key="2">
    <source>
        <dbReference type="EMBL" id="SCL59386.1"/>
    </source>
</evidence>
<reference evidence="2 4" key="1">
    <citation type="submission" date="2016-06" db="EMBL/GenBank/DDBJ databases">
        <authorList>
            <person name="Kjaerup R.B."/>
            <person name="Dalgaard T.S."/>
            <person name="Juul-Madsen H.R."/>
        </authorList>
    </citation>
    <scope>NUCLEOTIDE SEQUENCE [LARGE SCALE GENOMIC DNA]</scope>
    <source>
        <strain evidence="2 4">DSM 43363</strain>
    </source>
</reference>
<dbReference type="SUPFAM" id="SSF51197">
    <property type="entry name" value="Clavaminate synthase-like"/>
    <property type="match status" value="1"/>
</dbReference>
<proteinExistence type="predicted"/>
<dbReference type="InterPro" id="IPR007803">
    <property type="entry name" value="Asp/Arg/Pro-Hydrxlase"/>
</dbReference>
<dbReference type="Proteomes" id="UP000199343">
    <property type="component" value="Unassembled WGS sequence"/>
</dbReference>